<keyword evidence="3" id="KW-1185">Reference proteome</keyword>
<name>A0A8T1W072_9STRA</name>
<accession>A0A8T1W072</accession>
<dbReference type="OrthoDB" id="108413at2759"/>
<dbReference type="EMBL" id="JAGDFM010000085">
    <property type="protein sequence ID" value="KAG7387152.1"/>
    <property type="molecule type" value="Genomic_DNA"/>
</dbReference>
<dbReference type="AlphaFoldDB" id="A0A8T1W072"/>
<comment type="caution">
    <text evidence="2">The sequence shown here is derived from an EMBL/GenBank/DDBJ whole genome shotgun (WGS) entry which is preliminary data.</text>
</comment>
<keyword evidence="1" id="KW-0812">Transmembrane</keyword>
<gene>
    <name evidence="2" type="ORF">PHYPSEUDO_014672</name>
</gene>
<dbReference type="Proteomes" id="UP000694044">
    <property type="component" value="Unassembled WGS sequence"/>
</dbReference>
<evidence type="ECO:0000313" key="3">
    <source>
        <dbReference type="Proteomes" id="UP000694044"/>
    </source>
</evidence>
<keyword evidence="1" id="KW-0472">Membrane</keyword>
<sequence length="125" mass="14333">MENRELSMCEKAKTRKCTSLKPISVKTLKNHMFALEEAVQEQQRSRCYRNSCNHVGYCPKKLKVPALAEFVIVIDCFDDTAEAAILVGAFVVTSFANAMITRRMVRNRIKVHMYMIAKEEARRCA</sequence>
<feature type="transmembrane region" description="Helical" evidence="1">
    <location>
        <begin position="83"/>
        <end position="100"/>
    </location>
</feature>
<protein>
    <submittedName>
        <fullName evidence="2">Uncharacterized protein</fullName>
    </submittedName>
</protein>
<proteinExistence type="predicted"/>
<reference evidence="2" key="1">
    <citation type="submission" date="2021-02" db="EMBL/GenBank/DDBJ databases">
        <authorList>
            <person name="Palmer J.M."/>
        </authorList>
    </citation>
    <scope>NUCLEOTIDE SEQUENCE</scope>
    <source>
        <strain evidence="2">SCRP734</strain>
    </source>
</reference>
<evidence type="ECO:0000256" key="1">
    <source>
        <dbReference type="SAM" id="Phobius"/>
    </source>
</evidence>
<keyword evidence="1" id="KW-1133">Transmembrane helix</keyword>
<organism evidence="2 3">
    <name type="scientific">Phytophthora pseudosyringae</name>
    <dbReference type="NCBI Taxonomy" id="221518"/>
    <lineage>
        <taxon>Eukaryota</taxon>
        <taxon>Sar</taxon>
        <taxon>Stramenopiles</taxon>
        <taxon>Oomycota</taxon>
        <taxon>Peronosporomycetes</taxon>
        <taxon>Peronosporales</taxon>
        <taxon>Peronosporaceae</taxon>
        <taxon>Phytophthora</taxon>
    </lineage>
</organism>
<evidence type="ECO:0000313" key="2">
    <source>
        <dbReference type="EMBL" id="KAG7387152.1"/>
    </source>
</evidence>